<keyword evidence="2" id="KW-1185">Reference proteome</keyword>
<proteinExistence type="predicted"/>
<sequence>CSFCGSLLLSVEEDGWCCHEGKYKRERLPPYPEPFFLELQRDTERYSALSRRLNSLFAFTAIGTTGEFLPLPAPSNVVVTGRTYHRILHLDSGEHSLRWFLYDEQARTAAASRQHIPARMVMATRNMM</sequence>
<protein>
    <submittedName>
        <fullName evidence="1">Uncharacterized protein</fullName>
    </submittedName>
</protein>
<feature type="non-terminal residue" evidence="1">
    <location>
        <position position="1"/>
    </location>
</feature>
<dbReference type="Proteomes" id="UP000326924">
    <property type="component" value="Unassembled WGS sequence"/>
</dbReference>
<dbReference type="OrthoDB" id="5424880at2759"/>
<dbReference type="AlphaFoldDB" id="A0A5J5EFP1"/>
<feature type="non-terminal residue" evidence="1">
    <location>
        <position position="128"/>
    </location>
</feature>
<name>A0A5J5EFP1_9PEZI</name>
<reference evidence="1 2" key="1">
    <citation type="submission" date="2019-09" db="EMBL/GenBank/DDBJ databases">
        <title>Draft genome of the ectomycorrhizal ascomycete Sphaerosporella brunnea.</title>
        <authorList>
            <consortium name="DOE Joint Genome Institute"/>
            <person name="Benucci G.M."/>
            <person name="Marozzi G."/>
            <person name="Antonielli L."/>
            <person name="Sanchez S."/>
            <person name="Marco P."/>
            <person name="Wang X."/>
            <person name="Falini L.B."/>
            <person name="Barry K."/>
            <person name="Haridas S."/>
            <person name="Lipzen A."/>
            <person name="Labutti K."/>
            <person name="Grigoriev I.V."/>
            <person name="Murat C."/>
            <person name="Martin F."/>
            <person name="Albertini E."/>
            <person name="Donnini D."/>
            <person name="Bonito G."/>
        </authorList>
    </citation>
    <scope>NUCLEOTIDE SEQUENCE [LARGE SCALE GENOMIC DNA]</scope>
    <source>
        <strain evidence="1 2">Sb_GMNB300</strain>
    </source>
</reference>
<dbReference type="EMBL" id="VXIS01000399">
    <property type="protein sequence ID" value="KAA8893809.1"/>
    <property type="molecule type" value="Genomic_DNA"/>
</dbReference>
<dbReference type="InParanoid" id="A0A5J5EFP1"/>
<accession>A0A5J5EFP1</accession>
<evidence type="ECO:0000313" key="1">
    <source>
        <dbReference type="EMBL" id="KAA8893809.1"/>
    </source>
</evidence>
<gene>
    <name evidence="1" type="ORF">FN846DRAFT_754187</name>
</gene>
<organism evidence="1 2">
    <name type="scientific">Sphaerosporella brunnea</name>
    <dbReference type="NCBI Taxonomy" id="1250544"/>
    <lineage>
        <taxon>Eukaryota</taxon>
        <taxon>Fungi</taxon>
        <taxon>Dikarya</taxon>
        <taxon>Ascomycota</taxon>
        <taxon>Pezizomycotina</taxon>
        <taxon>Pezizomycetes</taxon>
        <taxon>Pezizales</taxon>
        <taxon>Pyronemataceae</taxon>
        <taxon>Sphaerosporella</taxon>
    </lineage>
</organism>
<evidence type="ECO:0000313" key="2">
    <source>
        <dbReference type="Proteomes" id="UP000326924"/>
    </source>
</evidence>
<comment type="caution">
    <text evidence="1">The sequence shown here is derived from an EMBL/GenBank/DDBJ whole genome shotgun (WGS) entry which is preliminary data.</text>
</comment>